<name>A0A239IZ14_9ACTN</name>
<dbReference type="Proteomes" id="UP000198362">
    <property type="component" value="Unassembled WGS sequence"/>
</dbReference>
<gene>
    <name evidence="1" type="ORF">SAMN05421812_102616</name>
</gene>
<dbReference type="AlphaFoldDB" id="A0A239IZ14"/>
<accession>A0A239IZ14</accession>
<evidence type="ECO:0000313" key="1">
    <source>
        <dbReference type="EMBL" id="SNS98233.1"/>
    </source>
</evidence>
<protein>
    <submittedName>
        <fullName evidence="1">Uncharacterized protein</fullName>
    </submittedName>
</protein>
<organism evidence="1 2">
    <name type="scientific">Asanoa hainanensis</name>
    <dbReference type="NCBI Taxonomy" id="560556"/>
    <lineage>
        <taxon>Bacteria</taxon>
        <taxon>Bacillati</taxon>
        <taxon>Actinomycetota</taxon>
        <taxon>Actinomycetes</taxon>
        <taxon>Micromonosporales</taxon>
        <taxon>Micromonosporaceae</taxon>
        <taxon>Asanoa</taxon>
    </lineage>
</organism>
<keyword evidence="2" id="KW-1185">Reference proteome</keyword>
<dbReference type="EMBL" id="FZPH01000002">
    <property type="protein sequence ID" value="SNS98233.1"/>
    <property type="molecule type" value="Genomic_DNA"/>
</dbReference>
<sequence length="64" mass="6908">MKAHYHHLGGWAAPMSMTKRPHPCGTCGGSGLVVVKRKYMDPKGKVRTEDSFEVCRSCGGSGTK</sequence>
<evidence type="ECO:0000313" key="2">
    <source>
        <dbReference type="Proteomes" id="UP000198362"/>
    </source>
</evidence>
<reference evidence="1 2" key="1">
    <citation type="submission" date="2017-06" db="EMBL/GenBank/DDBJ databases">
        <authorList>
            <person name="Kim H.J."/>
            <person name="Triplett B.A."/>
        </authorList>
    </citation>
    <scope>NUCLEOTIDE SEQUENCE [LARGE SCALE GENOMIC DNA]</scope>
    <source>
        <strain evidence="1 2">CGMCC 4.5593</strain>
    </source>
</reference>
<proteinExistence type="predicted"/>